<protein>
    <submittedName>
        <fullName evidence="1">Uncharacterized protein</fullName>
    </submittedName>
</protein>
<keyword evidence="2" id="KW-1185">Reference proteome</keyword>
<dbReference type="AlphaFoldDB" id="A0A067QXB1"/>
<proteinExistence type="predicted"/>
<dbReference type="InParanoid" id="A0A067QXB1"/>
<accession>A0A067QXB1</accession>
<dbReference type="EMBL" id="KK853140">
    <property type="protein sequence ID" value="KDR10764.1"/>
    <property type="molecule type" value="Genomic_DNA"/>
</dbReference>
<evidence type="ECO:0000313" key="2">
    <source>
        <dbReference type="Proteomes" id="UP000027135"/>
    </source>
</evidence>
<dbReference type="Proteomes" id="UP000027135">
    <property type="component" value="Unassembled WGS sequence"/>
</dbReference>
<sequence>MYVLLPTCAVSYTILWRTSRRGITEISWLTTKSPSAAIIQVTESYHQVQKETATDMDETRVIRSSSEGMNGQWNDLFKIKNIFSKHISRSRNDCY</sequence>
<gene>
    <name evidence="1" type="ORF">L798_15395</name>
</gene>
<reference evidence="1 2" key="1">
    <citation type="journal article" date="2014" name="Nat. Commun.">
        <title>Molecular traces of alternative social organization in a termite genome.</title>
        <authorList>
            <person name="Terrapon N."/>
            <person name="Li C."/>
            <person name="Robertson H.M."/>
            <person name="Ji L."/>
            <person name="Meng X."/>
            <person name="Booth W."/>
            <person name="Chen Z."/>
            <person name="Childers C.P."/>
            <person name="Glastad K.M."/>
            <person name="Gokhale K."/>
            <person name="Gowin J."/>
            <person name="Gronenberg W."/>
            <person name="Hermansen R.A."/>
            <person name="Hu H."/>
            <person name="Hunt B.G."/>
            <person name="Huylmans A.K."/>
            <person name="Khalil S.M."/>
            <person name="Mitchell R.D."/>
            <person name="Munoz-Torres M.C."/>
            <person name="Mustard J.A."/>
            <person name="Pan H."/>
            <person name="Reese J.T."/>
            <person name="Scharf M.E."/>
            <person name="Sun F."/>
            <person name="Vogel H."/>
            <person name="Xiao J."/>
            <person name="Yang W."/>
            <person name="Yang Z."/>
            <person name="Yang Z."/>
            <person name="Zhou J."/>
            <person name="Zhu J."/>
            <person name="Brent C.S."/>
            <person name="Elsik C.G."/>
            <person name="Goodisman M.A."/>
            <person name="Liberles D.A."/>
            <person name="Roe R.M."/>
            <person name="Vargo E.L."/>
            <person name="Vilcinskas A."/>
            <person name="Wang J."/>
            <person name="Bornberg-Bauer E."/>
            <person name="Korb J."/>
            <person name="Zhang G."/>
            <person name="Liebig J."/>
        </authorList>
    </citation>
    <scope>NUCLEOTIDE SEQUENCE [LARGE SCALE GENOMIC DNA]</scope>
    <source>
        <tissue evidence="1">Whole organism</tissue>
    </source>
</reference>
<name>A0A067QXB1_ZOONE</name>
<evidence type="ECO:0000313" key="1">
    <source>
        <dbReference type="EMBL" id="KDR10764.1"/>
    </source>
</evidence>
<organism evidence="1 2">
    <name type="scientific">Zootermopsis nevadensis</name>
    <name type="common">Dampwood termite</name>
    <dbReference type="NCBI Taxonomy" id="136037"/>
    <lineage>
        <taxon>Eukaryota</taxon>
        <taxon>Metazoa</taxon>
        <taxon>Ecdysozoa</taxon>
        <taxon>Arthropoda</taxon>
        <taxon>Hexapoda</taxon>
        <taxon>Insecta</taxon>
        <taxon>Pterygota</taxon>
        <taxon>Neoptera</taxon>
        <taxon>Polyneoptera</taxon>
        <taxon>Dictyoptera</taxon>
        <taxon>Blattodea</taxon>
        <taxon>Blattoidea</taxon>
        <taxon>Termitoidae</taxon>
        <taxon>Termopsidae</taxon>
        <taxon>Zootermopsis</taxon>
    </lineage>
</organism>